<dbReference type="EMBL" id="JBGEHV010000007">
    <property type="protein sequence ID" value="MEY8038888.1"/>
    <property type="molecule type" value="Genomic_DNA"/>
</dbReference>
<protein>
    <submittedName>
        <fullName evidence="2">Uncharacterized protein</fullName>
    </submittedName>
</protein>
<proteinExistence type="predicted"/>
<evidence type="ECO:0000313" key="2">
    <source>
        <dbReference type="EMBL" id="MEY8038888.1"/>
    </source>
</evidence>
<comment type="caution">
    <text evidence="2">The sequence shown here is derived from an EMBL/GenBank/DDBJ whole genome shotgun (WGS) entry which is preliminary data.</text>
</comment>
<reference evidence="2 3" key="1">
    <citation type="submission" date="2024-08" db="EMBL/GenBank/DDBJ databases">
        <title>Genome mining of Saccharopolyspora cebuensis PGLac3 from Nigerian medicinal plant.</title>
        <authorList>
            <person name="Ezeobiora C.E."/>
            <person name="Igbokwe N.H."/>
            <person name="Amin D.H."/>
            <person name="Mendie U.E."/>
        </authorList>
    </citation>
    <scope>NUCLEOTIDE SEQUENCE [LARGE SCALE GENOMIC DNA]</scope>
    <source>
        <strain evidence="2 3">PGLac3</strain>
    </source>
</reference>
<dbReference type="Proteomes" id="UP001564626">
    <property type="component" value="Unassembled WGS sequence"/>
</dbReference>
<dbReference type="RefSeq" id="WP_345366574.1">
    <property type="nucleotide sequence ID" value="NZ_BAABII010000016.1"/>
</dbReference>
<feature type="region of interest" description="Disordered" evidence="1">
    <location>
        <begin position="1"/>
        <end position="55"/>
    </location>
</feature>
<evidence type="ECO:0000313" key="3">
    <source>
        <dbReference type="Proteomes" id="UP001564626"/>
    </source>
</evidence>
<name>A0ABV4CEF5_9PSEU</name>
<feature type="compositionally biased region" description="Acidic residues" evidence="1">
    <location>
        <begin position="1"/>
        <end position="24"/>
    </location>
</feature>
<sequence>MNPESAEGDAVEQAQDEGPVEEEQGPAPEVPLDVDPADLAEQQRVVPDDEEYEHD</sequence>
<organism evidence="2 3">
    <name type="scientific">Saccharopolyspora cebuensis</name>
    <dbReference type="NCBI Taxonomy" id="418759"/>
    <lineage>
        <taxon>Bacteria</taxon>
        <taxon>Bacillati</taxon>
        <taxon>Actinomycetota</taxon>
        <taxon>Actinomycetes</taxon>
        <taxon>Pseudonocardiales</taxon>
        <taxon>Pseudonocardiaceae</taxon>
        <taxon>Saccharopolyspora</taxon>
    </lineage>
</organism>
<accession>A0ABV4CEF5</accession>
<evidence type="ECO:0000256" key="1">
    <source>
        <dbReference type="SAM" id="MobiDB-lite"/>
    </source>
</evidence>
<gene>
    <name evidence="2" type="ORF">AB8O55_05725</name>
</gene>
<keyword evidence="3" id="KW-1185">Reference proteome</keyword>